<keyword evidence="5" id="KW-1185">Reference proteome</keyword>
<organism evidence="3 6">
    <name type="scientific">Streptomyces radicis</name>
    <dbReference type="NCBI Taxonomy" id="1750517"/>
    <lineage>
        <taxon>Bacteria</taxon>
        <taxon>Bacillati</taxon>
        <taxon>Actinomycetota</taxon>
        <taxon>Actinomycetes</taxon>
        <taxon>Kitasatosporales</taxon>
        <taxon>Streptomycetaceae</taxon>
        <taxon>Streptomyces</taxon>
    </lineage>
</organism>
<dbReference type="PANTHER" id="PTHR35010">
    <property type="entry name" value="BLL4672 PROTEIN-RELATED"/>
    <property type="match status" value="1"/>
</dbReference>
<dbReference type="SMART" id="SM00530">
    <property type="entry name" value="HTH_XRE"/>
    <property type="match status" value="1"/>
</dbReference>
<dbReference type="InterPro" id="IPR041413">
    <property type="entry name" value="MLTR_LBD"/>
</dbReference>
<dbReference type="InterPro" id="IPR001387">
    <property type="entry name" value="Cro/C1-type_HTH"/>
</dbReference>
<dbReference type="Proteomes" id="UP000275024">
    <property type="component" value="Unassembled WGS sequence"/>
</dbReference>
<reference evidence="5 6" key="1">
    <citation type="submission" date="2018-09" db="EMBL/GenBank/DDBJ databases">
        <title>Streptomyces sp. nov. DS1-2, an endophytic actinomycete isolated from roots of Dendrobium scabrilingue.</title>
        <authorList>
            <person name="Kuncharoen N."/>
            <person name="Kudo T."/>
            <person name="Ohkuma M."/>
            <person name="Yuki M."/>
            <person name="Tanasupawat S."/>
        </authorList>
    </citation>
    <scope>NUCLEOTIDE SEQUENCE [LARGE SCALE GENOMIC DNA]</scope>
    <source>
        <strain evidence="3 6">AZ1-7</strain>
        <strain evidence="4 5">DS1-2</strain>
    </source>
</reference>
<dbReference type="Pfam" id="PF17765">
    <property type="entry name" value="MLTR_LBD"/>
    <property type="match status" value="1"/>
</dbReference>
<dbReference type="Proteomes" id="UP000268652">
    <property type="component" value="Unassembled WGS sequence"/>
</dbReference>
<evidence type="ECO:0000313" key="3">
    <source>
        <dbReference type="EMBL" id="RKN08442.1"/>
    </source>
</evidence>
<gene>
    <name evidence="4" type="ORF">D7318_16510</name>
    <name evidence="3" type="ORF">D7319_15930</name>
</gene>
<dbReference type="EMBL" id="RBDX01000011">
    <property type="protein sequence ID" value="RKN08442.1"/>
    <property type="molecule type" value="Genomic_DNA"/>
</dbReference>
<dbReference type="CDD" id="cd00093">
    <property type="entry name" value="HTH_XRE"/>
    <property type="match status" value="1"/>
</dbReference>
<protein>
    <submittedName>
        <fullName evidence="3">XRE family transcriptional regulator</fullName>
    </submittedName>
</protein>
<dbReference type="PANTHER" id="PTHR35010:SF2">
    <property type="entry name" value="BLL4672 PROTEIN"/>
    <property type="match status" value="1"/>
</dbReference>
<dbReference type="Pfam" id="PF13560">
    <property type="entry name" value="HTH_31"/>
    <property type="match status" value="1"/>
</dbReference>
<dbReference type="OrthoDB" id="3542608at2"/>
<dbReference type="Gene3D" id="1.10.260.40">
    <property type="entry name" value="lambda repressor-like DNA-binding domains"/>
    <property type="match status" value="1"/>
</dbReference>
<evidence type="ECO:0000313" key="6">
    <source>
        <dbReference type="Proteomes" id="UP000275024"/>
    </source>
</evidence>
<feature type="compositionally biased region" description="Gly residues" evidence="1">
    <location>
        <begin position="95"/>
        <end position="116"/>
    </location>
</feature>
<feature type="region of interest" description="Disordered" evidence="1">
    <location>
        <begin position="281"/>
        <end position="306"/>
    </location>
</feature>
<feature type="region of interest" description="Disordered" evidence="1">
    <location>
        <begin position="91"/>
        <end position="119"/>
    </location>
</feature>
<dbReference type="GO" id="GO:0003677">
    <property type="term" value="F:DNA binding"/>
    <property type="evidence" value="ECO:0007669"/>
    <property type="project" value="InterPro"/>
</dbReference>
<evidence type="ECO:0000256" key="1">
    <source>
        <dbReference type="SAM" id="MobiDB-lite"/>
    </source>
</evidence>
<dbReference type="SUPFAM" id="SSF47413">
    <property type="entry name" value="lambda repressor-like DNA-binding domains"/>
    <property type="match status" value="1"/>
</dbReference>
<evidence type="ECO:0000313" key="5">
    <source>
        <dbReference type="Proteomes" id="UP000268652"/>
    </source>
</evidence>
<comment type="caution">
    <text evidence="3">The sequence shown here is derived from an EMBL/GenBank/DDBJ whole genome shotgun (WGS) entry which is preliminary data.</text>
</comment>
<dbReference type="AlphaFoldDB" id="A0A3A9W6V0"/>
<proteinExistence type="predicted"/>
<feature type="domain" description="HTH cro/C1-type" evidence="2">
    <location>
        <begin position="36"/>
        <end position="83"/>
    </location>
</feature>
<name>A0A3A9W6V0_9ACTN</name>
<sequence length="306" mass="32870">MSERNELGAFLRSRRARIRPEDAGFASGAGRRRVPGLRREELAHLAGVSVDYYVRLEQGRNQGVSDAVLDAVATALRLDATERTHLYRLARPAAGDGGGDRGGAGGAGGAGGGPEGRPGVRQLLDAITAPAMLVGHRLDVLAWNRAARGLITDFERLPAPARNLARLHLLDPDIAARYPDRDAMVRYAVGQLRVAAGSFPEDTELWRLVDELSAADADFRRHWAEHTVHVKSHGTKRINHPRLGALTLSYESTHFDASPPRRLLVFTAAPGTPEAAALRRLADDAADDAAGPVEGQDGLTPPSHAR</sequence>
<evidence type="ECO:0000313" key="4">
    <source>
        <dbReference type="EMBL" id="RKN21646.1"/>
    </source>
</evidence>
<dbReference type="InterPro" id="IPR010982">
    <property type="entry name" value="Lambda_DNA-bd_dom_sf"/>
</dbReference>
<dbReference type="EMBL" id="RBDY01000011">
    <property type="protein sequence ID" value="RKN21646.1"/>
    <property type="molecule type" value="Genomic_DNA"/>
</dbReference>
<accession>A0A3A9W6V0</accession>
<evidence type="ECO:0000259" key="2">
    <source>
        <dbReference type="PROSITE" id="PS50943"/>
    </source>
</evidence>
<dbReference type="PROSITE" id="PS50943">
    <property type="entry name" value="HTH_CROC1"/>
    <property type="match status" value="1"/>
</dbReference>
<dbReference type="Gene3D" id="3.30.450.180">
    <property type="match status" value="1"/>
</dbReference>